<keyword evidence="1" id="KW-0472">Membrane</keyword>
<keyword evidence="3" id="KW-1185">Reference proteome</keyword>
<organism evidence="2 3">
    <name type="scientific">Halobacillus andaensis</name>
    <dbReference type="NCBI Taxonomy" id="1176239"/>
    <lineage>
        <taxon>Bacteria</taxon>
        <taxon>Bacillati</taxon>
        <taxon>Bacillota</taxon>
        <taxon>Bacilli</taxon>
        <taxon>Bacillales</taxon>
        <taxon>Bacillaceae</taxon>
        <taxon>Halobacillus</taxon>
    </lineage>
</organism>
<gene>
    <name evidence="2" type="ORF">GCM10010954_10290</name>
</gene>
<dbReference type="InterPro" id="IPR025434">
    <property type="entry name" value="YesK-like"/>
</dbReference>
<keyword evidence="1" id="KW-0812">Transmembrane</keyword>
<evidence type="ECO:0000256" key="1">
    <source>
        <dbReference type="SAM" id="Phobius"/>
    </source>
</evidence>
<keyword evidence="1" id="KW-1133">Transmembrane helix</keyword>
<dbReference type="Proteomes" id="UP000660110">
    <property type="component" value="Unassembled WGS sequence"/>
</dbReference>
<evidence type="ECO:0000313" key="3">
    <source>
        <dbReference type="Proteomes" id="UP000660110"/>
    </source>
</evidence>
<dbReference type="Pfam" id="PF14150">
    <property type="entry name" value="YesK"/>
    <property type="match status" value="1"/>
</dbReference>
<reference evidence="2" key="2">
    <citation type="submission" date="2020-09" db="EMBL/GenBank/DDBJ databases">
        <authorList>
            <person name="Sun Q."/>
            <person name="Zhou Y."/>
        </authorList>
    </citation>
    <scope>NUCLEOTIDE SEQUENCE</scope>
    <source>
        <strain evidence="2">CGMCC 1.12153</strain>
    </source>
</reference>
<feature type="transmembrane region" description="Helical" evidence="1">
    <location>
        <begin position="6"/>
        <end position="25"/>
    </location>
</feature>
<dbReference type="EMBL" id="BMEL01000001">
    <property type="protein sequence ID" value="GGF13505.1"/>
    <property type="molecule type" value="Genomic_DNA"/>
</dbReference>
<feature type="transmembrane region" description="Helical" evidence="1">
    <location>
        <begin position="58"/>
        <end position="81"/>
    </location>
</feature>
<reference evidence="2" key="1">
    <citation type="journal article" date="2014" name="Int. J. Syst. Evol. Microbiol.">
        <title>Complete genome sequence of Corynebacterium casei LMG S-19264T (=DSM 44701T), isolated from a smear-ripened cheese.</title>
        <authorList>
            <consortium name="US DOE Joint Genome Institute (JGI-PGF)"/>
            <person name="Walter F."/>
            <person name="Albersmeier A."/>
            <person name="Kalinowski J."/>
            <person name="Ruckert C."/>
        </authorList>
    </citation>
    <scope>NUCLEOTIDE SEQUENCE</scope>
    <source>
        <strain evidence="2">CGMCC 1.12153</strain>
    </source>
</reference>
<dbReference type="RefSeq" id="WP_188376374.1">
    <property type="nucleotide sequence ID" value="NZ_BMEL01000001.1"/>
</dbReference>
<sequence length="92" mass="10468">MDFLLNVVPGILMAIGFVFMLYLLYHRKFAFALLLIVCLAGLSVYYYGLWVVRRFEGMGVSLLGVSIFLFGLIVLLIMLLIRMINSNRGESK</sequence>
<name>A0A917EU19_HALAA</name>
<evidence type="ECO:0000313" key="2">
    <source>
        <dbReference type="EMBL" id="GGF13505.1"/>
    </source>
</evidence>
<dbReference type="AlphaFoldDB" id="A0A917EU19"/>
<accession>A0A917EU19</accession>
<feature type="transmembrane region" description="Helical" evidence="1">
    <location>
        <begin position="32"/>
        <end position="52"/>
    </location>
</feature>
<protein>
    <submittedName>
        <fullName evidence="2">Uncharacterized protein</fullName>
    </submittedName>
</protein>
<proteinExistence type="predicted"/>
<comment type="caution">
    <text evidence="2">The sequence shown here is derived from an EMBL/GenBank/DDBJ whole genome shotgun (WGS) entry which is preliminary data.</text>
</comment>